<gene>
    <name evidence="2" type="ORF">AK812_SmicGene24810</name>
</gene>
<evidence type="ECO:0000313" key="2">
    <source>
        <dbReference type="EMBL" id="OLP93310.1"/>
    </source>
</evidence>
<dbReference type="Proteomes" id="UP000186817">
    <property type="component" value="Unassembled WGS sequence"/>
</dbReference>
<feature type="compositionally biased region" description="Basic and acidic residues" evidence="1">
    <location>
        <begin position="69"/>
        <end position="80"/>
    </location>
</feature>
<dbReference type="AlphaFoldDB" id="A0A1Q9DE25"/>
<comment type="caution">
    <text evidence="2">The sequence shown here is derived from an EMBL/GenBank/DDBJ whole genome shotgun (WGS) entry which is preliminary data.</text>
</comment>
<protein>
    <submittedName>
        <fullName evidence="2">Uncharacterized protein</fullName>
    </submittedName>
</protein>
<organism evidence="2 3">
    <name type="scientific">Symbiodinium microadriaticum</name>
    <name type="common">Dinoflagellate</name>
    <name type="synonym">Zooxanthella microadriatica</name>
    <dbReference type="NCBI Taxonomy" id="2951"/>
    <lineage>
        <taxon>Eukaryota</taxon>
        <taxon>Sar</taxon>
        <taxon>Alveolata</taxon>
        <taxon>Dinophyceae</taxon>
        <taxon>Suessiales</taxon>
        <taxon>Symbiodiniaceae</taxon>
        <taxon>Symbiodinium</taxon>
    </lineage>
</organism>
<keyword evidence="3" id="KW-1185">Reference proteome</keyword>
<name>A0A1Q9DE25_SYMMI</name>
<sequence>MYIGVWPEYQLAKFVAEAKPSETNGRGGSKEPEQKATSVDPWPRCHRVDVVDPAELAEQSFRRAWAQVRDPRPSEAKLSEARLPPLPPAPAKTRSQSRPRVFQPPLPQTPPKATPRRAASLPSTPPKPQRAPTSDAEAPLGPPEPPRPHSERAPRLAATPPWRSRADPGVPETKGALPSWIANLRAGLEATRQLFKAGPGSPDLADGSPTPLRSRSAGKLAPLAHVSGDPKPPSLRSASLGLPTRPTPGLGSRSLPQVAEPESLSPEEPVTKRPPPRENHDGASQPALGSAAKLAFDSDEEALIAWSQTVCLDDIDLDGDLSVPET</sequence>
<feature type="compositionally biased region" description="Pro residues" evidence="1">
    <location>
        <begin position="102"/>
        <end position="113"/>
    </location>
</feature>
<reference evidence="2 3" key="1">
    <citation type="submission" date="2016-02" db="EMBL/GenBank/DDBJ databases">
        <title>Genome analysis of coral dinoflagellate symbionts highlights evolutionary adaptations to a symbiotic lifestyle.</title>
        <authorList>
            <person name="Aranda M."/>
            <person name="Li Y."/>
            <person name="Liew Y.J."/>
            <person name="Baumgarten S."/>
            <person name="Simakov O."/>
            <person name="Wilson M."/>
            <person name="Piel J."/>
            <person name="Ashoor H."/>
            <person name="Bougouffa S."/>
            <person name="Bajic V.B."/>
            <person name="Ryu T."/>
            <person name="Ravasi T."/>
            <person name="Bayer T."/>
            <person name="Micklem G."/>
            <person name="Kim H."/>
            <person name="Bhak J."/>
            <person name="Lajeunesse T.C."/>
            <person name="Voolstra C.R."/>
        </authorList>
    </citation>
    <scope>NUCLEOTIDE SEQUENCE [LARGE SCALE GENOMIC DNA]</scope>
    <source>
        <strain evidence="2 3">CCMP2467</strain>
    </source>
</reference>
<dbReference type="OMA" id="YIGVWPE"/>
<feature type="region of interest" description="Disordered" evidence="1">
    <location>
        <begin position="63"/>
        <end position="176"/>
    </location>
</feature>
<feature type="region of interest" description="Disordered" evidence="1">
    <location>
        <begin position="17"/>
        <end position="45"/>
    </location>
</feature>
<evidence type="ECO:0000256" key="1">
    <source>
        <dbReference type="SAM" id="MobiDB-lite"/>
    </source>
</evidence>
<dbReference type="EMBL" id="LSRX01000587">
    <property type="protein sequence ID" value="OLP93310.1"/>
    <property type="molecule type" value="Genomic_DNA"/>
</dbReference>
<feature type="region of interest" description="Disordered" evidence="1">
    <location>
        <begin position="193"/>
        <end position="293"/>
    </location>
</feature>
<evidence type="ECO:0000313" key="3">
    <source>
        <dbReference type="Proteomes" id="UP000186817"/>
    </source>
</evidence>
<dbReference type="OrthoDB" id="10626319at2759"/>
<feature type="compositionally biased region" description="Basic and acidic residues" evidence="1">
    <location>
        <begin position="269"/>
        <end position="281"/>
    </location>
</feature>
<accession>A0A1Q9DE25</accession>
<proteinExistence type="predicted"/>